<evidence type="ECO:0000313" key="2">
    <source>
        <dbReference type="Proteomes" id="UP000282674"/>
    </source>
</evidence>
<sequence length="74" mass="7534">MKLVLLSKDKGSGGNGCPSVYLAESGELVVQGGEVDTATHAELANVLPGETAVRIAPEVLLEAVERLRAMGGTG</sequence>
<dbReference type="RefSeq" id="WP_122193648.1">
    <property type="nucleotide sequence ID" value="NZ_JBHSKC010000013.1"/>
</dbReference>
<comment type="caution">
    <text evidence="1">The sequence shown here is derived from an EMBL/GenBank/DDBJ whole genome shotgun (WGS) entry which is preliminary data.</text>
</comment>
<reference evidence="1 2" key="1">
    <citation type="submission" date="2018-10" db="EMBL/GenBank/DDBJ databases">
        <title>Isolation from soil.</title>
        <authorList>
            <person name="Hu J."/>
        </authorList>
    </citation>
    <scope>NUCLEOTIDE SEQUENCE [LARGE SCALE GENOMIC DNA]</scope>
    <source>
        <strain evidence="1 2">NEAU-Ht49</strain>
    </source>
</reference>
<proteinExistence type="predicted"/>
<dbReference type="EMBL" id="RFFG01000010">
    <property type="protein sequence ID" value="RMI46126.1"/>
    <property type="molecule type" value="Genomic_DNA"/>
</dbReference>
<accession>A0A3M2M9A1</accession>
<protein>
    <submittedName>
        <fullName evidence="1">Uncharacterized protein</fullName>
    </submittedName>
</protein>
<evidence type="ECO:0000313" key="1">
    <source>
        <dbReference type="EMBL" id="RMI46126.1"/>
    </source>
</evidence>
<organism evidence="1 2">
    <name type="scientific">Actinomadura harenae</name>
    <dbReference type="NCBI Taxonomy" id="2483351"/>
    <lineage>
        <taxon>Bacteria</taxon>
        <taxon>Bacillati</taxon>
        <taxon>Actinomycetota</taxon>
        <taxon>Actinomycetes</taxon>
        <taxon>Streptosporangiales</taxon>
        <taxon>Thermomonosporaceae</taxon>
        <taxon>Actinomadura</taxon>
    </lineage>
</organism>
<dbReference type="OrthoDB" id="3577809at2"/>
<dbReference type="AlphaFoldDB" id="A0A3M2M9A1"/>
<keyword evidence="2" id="KW-1185">Reference proteome</keyword>
<dbReference type="Proteomes" id="UP000282674">
    <property type="component" value="Unassembled WGS sequence"/>
</dbReference>
<name>A0A3M2M9A1_9ACTN</name>
<gene>
    <name evidence="1" type="ORF">EBO15_07850</name>
</gene>